<evidence type="ECO:0000313" key="2">
    <source>
        <dbReference type="EMBL" id="OXU16835.1"/>
    </source>
</evidence>
<dbReference type="EMBL" id="NNAY01005244">
    <property type="protein sequence ID" value="OXU16835.1"/>
    <property type="molecule type" value="Genomic_DNA"/>
</dbReference>
<feature type="compositionally biased region" description="Low complexity" evidence="1">
    <location>
        <begin position="7"/>
        <end position="19"/>
    </location>
</feature>
<comment type="caution">
    <text evidence="2">The sequence shown here is derived from an EMBL/GenBank/DDBJ whole genome shotgun (WGS) entry which is preliminary data.</text>
</comment>
<proteinExistence type="predicted"/>
<accession>A0A232EEQ9</accession>
<reference evidence="2 3" key="1">
    <citation type="journal article" date="2017" name="Curr. Biol.">
        <title>The Evolution of Venom by Co-option of Single-Copy Genes.</title>
        <authorList>
            <person name="Martinson E.O."/>
            <person name="Mrinalini"/>
            <person name="Kelkar Y.D."/>
            <person name="Chang C.H."/>
            <person name="Werren J.H."/>
        </authorList>
    </citation>
    <scope>NUCLEOTIDE SEQUENCE [LARGE SCALE GENOMIC DNA]</scope>
    <source>
        <strain evidence="2 3">Alberta</strain>
        <tissue evidence="2">Whole body</tissue>
    </source>
</reference>
<name>A0A232EEQ9_9HYME</name>
<gene>
    <name evidence="2" type="ORF">TSAR_003320</name>
</gene>
<organism evidence="2 3">
    <name type="scientific">Trichomalopsis sarcophagae</name>
    <dbReference type="NCBI Taxonomy" id="543379"/>
    <lineage>
        <taxon>Eukaryota</taxon>
        <taxon>Metazoa</taxon>
        <taxon>Ecdysozoa</taxon>
        <taxon>Arthropoda</taxon>
        <taxon>Hexapoda</taxon>
        <taxon>Insecta</taxon>
        <taxon>Pterygota</taxon>
        <taxon>Neoptera</taxon>
        <taxon>Endopterygota</taxon>
        <taxon>Hymenoptera</taxon>
        <taxon>Apocrita</taxon>
        <taxon>Proctotrupomorpha</taxon>
        <taxon>Chalcidoidea</taxon>
        <taxon>Pteromalidae</taxon>
        <taxon>Pteromalinae</taxon>
        <taxon>Trichomalopsis</taxon>
    </lineage>
</organism>
<feature type="region of interest" description="Disordered" evidence="1">
    <location>
        <begin position="1"/>
        <end position="28"/>
    </location>
</feature>
<protein>
    <submittedName>
        <fullName evidence="2">Uncharacterized protein</fullName>
    </submittedName>
</protein>
<dbReference type="Proteomes" id="UP000215335">
    <property type="component" value="Unassembled WGS sequence"/>
</dbReference>
<dbReference type="AlphaFoldDB" id="A0A232EEQ9"/>
<evidence type="ECO:0000256" key="1">
    <source>
        <dbReference type="SAM" id="MobiDB-lite"/>
    </source>
</evidence>
<sequence>MSGAINSKSSAESETTSTKIENKETPSMLTIRKEEEVSDLTEHGLLEIDQIRNCVVTCKIPHNHVDKLLKI</sequence>
<evidence type="ECO:0000313" key="3">
    <source>
        <dbReference type="Proteomes" id="UP000215335"/>
    </source>
</evidence>
<keyword evidence="3" id="KW-1185">Reference proteome</keyword>